<evidence type="ECO:0000313" key="2">
    <source>
        <dbReference type="Proteomes" id="UP000499080"/>
    </source>
</evidence>
<name>A0A4Y2ADL5_ARAVE</name>
<keyword evidence="2" id="KW-1185">Reference proteome</keyword>
<protein>
    <submittedName>
        <fullName evidence="1">Uncharacterized protein</fullName>
    </submittedName>
</protein>
<comment type="caution">
    <text evidence="1">The sequence shown here is derived from an EMBL/GenBank/DDBJ whole genome shotgun (WGS) entry which is preliminary data.</text>
</comment>
<evidence type="ECO:0000313" key="1">
    <source>
        <dbReference type="EMBL" id="GBL77858.1"/>
    </source>
</evidence>
<gene>
    <name evidence="1" type="ORF">AVEN_143204_1</name>
</gene>
<sequence length="105" mass="11945">MKSITSPRLLTNKIIDLLNFINSQEDYLNRNSQNNSTIACIVHPSTKLMSPSTPFFSSLLKHSMPETDHQFQCLRAQPRVHHTSNLSSTALCKSTCDYYRTQSLV</sequence>
<dbReference type="EMBL" id="BGPR01000014">
    <property type="protein sequence ID" value="GBL77858.1"/>
    <property type="molecule type" value="Genomic_DNA"/>
</dbReference>
<accession>A0A4Y2ADL5</accession>
<organism evidence="1 2">
    <name type="scientific">Araneus ventricosus</name>
    <name type="common">Orbweaver spider</name>
    <name type="synonym">Epeira ventricosa</name>
    <dbReference type="NCBI Taxonomy" id="182803"/>
    <lineage>
        <taxon>Eukaryota</taxon>
        <taxon>Metazoa</taxon>
        <taxon>Ecdysozoa</taxon>
        <taxon>Arthropoda</taxon>
        <taxon>Chelicerata</taxon>
        <taxon>Arachnida</taxon>
        <taxon>Araneae</taxon>
        <taxon>Araneomorphae</taxon>
        <taxon>Entelegynae</taxon>
        <taxon>Araneoidea</taxon>
        <taxon>Araneidae</taxon>
        <taxon>Araneus</taxon>
    </lineage>
</organism>
<reference evidence="1 2" key="1">
    <citation type="journal article" date="2019" name="Sci. Rep.">
        <title>Orb-weaving spider Araneus ventricosus genome elucidates the spidroin gene catalogue.</title>
        <authorList>
            <person name="Kono N."/>
            <person name="Nakamura H."/>
            <person name="Ohtoshi R."/>
            <person name="Moran D.A.P."/>
            <person name="Shinohara A."/>
            <person name="Yoshida Y."/>
            <person name="Fujiwara M."/>
            <person name="Mori M."/>
            <person name="Tomita M."/>
            <person name="Arakawa K."/>
        </authorList>
    </citation>
    <scope>NUCLEOTIDE SEQUENCE [LARGE SCALE GENOMIC DNA]</scope>
</reference>
<dbReference type="AlphaFoldDB" id="A0A4Y2ADL5"/>
<dbReference type="Proteomes" id="UP000499080">
    <property type="component" value="Unassembled WGS sequence"/>
</dbReference>
<proteinExistence type="predicted"/>